<dbReference type="SUPFAM" id="SSF111352">
    <property type="entry name" value="Ammonium transporter"/>
    <property type="match status" value="1"/>
</dbReference>
<feature type="transmembrane region" description="Helical" evidence="7">
    <location>
        <begin position="344"/>
        <end position="364"/>
    </location>
</feature>
<feature type="transmembrane region" description="Helical" evidence="7">
    <location>
        <begin position="302"/>
        <end position="323"/>
    </location>
</feature>
<accession>A0AAV7ZBJ9</accession>
<dbReference type="EMBL" id="JANTQA010000033">
    <property type="protein sequence ID" value="KAJ3438501.1"/>
    <property type="molecule type" value="Genomic_DNA"/>
</dbReference>
<reference evidence="9" key="1">
    <citation type="submission" date="2022-08" db="EMBL/GenBank/DDBJ databases">
        <title>Novel sulphate-reducing endosymbionts in the free-living metamonad Anaeramoeba.</title>
        <authorList>
            <person name="Jerlstrom-Hultqvist J."/>
            <person name="Cepicka I."/>
            <person name="Gallot-Lavallee L."/>
            <person name="Salas-Leiva D."/>
            <person name="Curtis B.A."/>
            <person name="Zahonova K."/>
            <person name="Pipaliya S."/>
            <person name="Dacks J."/>
            <person name="Roger A.J."/>
        </authorList>
    </citation>
    <scope>NUCLEOTIDE SEQUENCE</scope>
    <source>
        <strain evidence="9">Busselton2</strain>
    </source>
</reference>
<feature type="transmembrane region" description="Helical" evidence="7">
    <location>
        <begin position="384"/>
        <end position="404"/>
    </location>
</feature>
<dbReference type="Pfam" id="PF00909">
    <property type="entry name" value="Ammonium_transp"/>
    <property type="match status" value="1"/>
</dbReference>
<keyword evidence="5 7" id="KW-0472">Membrane</keyword>
<dbReference type="Gene3D" id="1.10.3430.10">
    <property type="entry name" value="Ammonium transporter AmtB like domains"/>
    <property type="match status" value="1"/>
</dbReference>
<dbReference type="GO" id="GO:0008519">
    <property type="term" value="F:ammonium channel activity"/>
    <property type="evidence" value="ECO:0007669"/>
    <property type="project" value="InterPro"/>
</dbReference>
<feature type="transmembrane region" description="Helical" evidence="7">
    <location>
        <begin position="75"/>
        <end position="95"/>
    </location>
</feature>
<feature type="transmembrane region" description="Helical" evidence="7">
    <location>
        <begin position="279"/>
        <end position="296"/>
    </location>
</feature>
<feature type="transmembrane region" description="Helical" evidence="7">
    <location>
        <begin position="7"/>
        <end position="29"/>
    </location>
</feature>
<protein>
    <submittedName>
        <fullName evidence="9">Rh50 isoform b</fullName>
    </submittedName>
</protein>
<feature type="compositionally biased region" description="Acidic residues" evidence="6">
    <location>
        <begin position="421"/>
        <end position="438"/>
    </location>
</feature>
<evidence type="ECO:0000256" key="2">
    <source>
        <dbReference type="ARBA" id="ARBA00011036"/>
    </source>
</evidence>
<comment type="similarity">
    <text evidence="2">Belongs to the ammonium transporter (TC 2.A.49) family. Rh subfamily.</text>
</comment>
<gene>
    <name evidence="9" type="ORF">M0812_17690</name>
</gene>
<feature type="transmembrane region" description="Helical" evidence="7">
    <location>
        <begin position="216"/>
        <end position="233"/>
    </location>
</feature>
<feature type="transmembrane region" description="Helical" evidence="7">
    <location>
        <begin position="115"/>
        <end position="139"/>
    </location>
</feature>
<feature type="region of interest" description="Disordered" evidence="6">
    <location>
        <begin position="421"/>
        <end position="476"/>
    </location>
</feature>
<evidence type="ECO:0000313" key="9">
    <source>
        <dbReference type="EMBL" id="KAJ3438501.1"/>
    </source>
</evidence>
<comment type="subcellular location">
    <subcellularLocation>
        <location evidence="1">Membrane</location>
        <topology evidence="1">Multi-pass membrane protein</topology>
    </subcellularLocation>
</comment>
<feature type="transmembrane region" description="Helical" evidence="7">
    <location>
        <begin position="177"/>
        <end position="195"/>
    </location>
</feature>
<feature type="transmembrane region" description="Helical" evidence="7">
    <location>
        <begin position="245"/>
        <end position="267"/>
    </location>
</feature>
<sequence>MGFTKSNVGFVTTLIVFQIAIFVIIGVWFKYDESLDETETHEHDLRSEYYYTYYSDVAVMVIIGFGYLMTFLKKYGLSSLGYTFLLATFCVQWTLINNAFWHQIHEHKDLYEYRLAIPSLVEGMFGAAAVMISFGAVLGKTTPLQLLLIAFFEIIFYAFNIFISVFKIGLIDIGGSLIIHTFGAYFGIALTAVLTSRRTEEHQGNKKLGSTKVSDLFSLIGTIFLWLFWPSFNGALGAPGSRFRVIINTVLSLCCSCVATFILSAVFHKGKFDPVDIQNATLAGGVAVGSAANLYLTPGRAMGVGAFAGIISTIGFNYLTPFLERKTKLHDTCGVHNLHGMPGLIGGIVSAIVTEVGIHDHSLYNGAFDSIFTKGDDQPLHQLSAIYVTLSIALAGGFITGLIVRIFTKNAEEPFEDEEFWVIEDGDDEENEGEDEDEDSHRKFSSDIDLENQGENILDANDESPSSNNNKLQSSD</sequence>
<dbReference type="GO" id="GO:0005886">
    <property type="term" value="C:plasma membrane"/>
    <property type="evidence" value="ECO:0007669"/>
    <property type="project" value="InterPro"/>
</dbReference>
<dbReference type="Proteomes" id="UP001146793">
    <property type="component" value="Unassembled WGS sequence"/>
</dbReference>
<evidence type="ECO:0000256" key="7">
    <source>
        <dbReference type="SAM" id="Phobius"/>
    </source>
</evidence>
<feature type="compositionally biased region" description="Polar residues" evidence="6">
    <location>
        <begin position="463"/>
        <end position="476"/>
    </location>
</feature>
<evidence type="ECO:0000313" key="10">
    <source>
        <dbReference type="Proteomes" id="UP001146793"/>
    </source>
</evidence>
<evidence type="ECO:0000256" key="6">
    <source>
        <dbReference type="SAM" id="MobiDB-lite"/>
    </source>
</evidence>
<proteinExistence type="inferred from homology"/>
<evidence type="ECO:0000256" key="5">
    <source>
        <dbReference type="ARBA" id="ARBA00023136"/>
    </source>
</evidence>
<comment type="caution">
    <text evidence="9">The sequence shown here is derived from an EMBL/GenBank/DDBJ whole genome shotgun (WGS) entry which is preliminary data.</text>
</comment>
<evidence type="ECO:0000256" key="3">
    <source>
        <dbReference type="ARBA" id="ARBA00022692"/>
    </source>
</evidence>
<dbReference type="PANTHER" id="PTHR11730">
    <property type="entry name" value="AMMONIUM TRANSPORTER"/>
    <property type="match status" value="1"/>
</dbReference>
<organism evidence="9 10">
    <name type="scientific">Anaeramoeba flamelloides</name>
    <dbReference type="NCBI Taxonomy" id="1746091"/>
    <lineage>
        <taxon>Eukaryota</taxon>
        <taxon>Metamonada</taxon>
        <taxon>Anaeramoebidae</taxon>
        <taxon>Anaeramoeba</taxon>
    </lineage>
</organism>
<feature type="domain" description="Ammonium transporter AmtB-like" evidence="8">
    <location>
        <begin position="30"/>
        <end position="409"/>
    </location>
</feature>
<dbReference type="AlphaFoldDB" id="A0AAV7ZBJ9"/>
<feature type="transmembrane region" description="Helical" evidence="7">
    <location>
        <begin position="146"/>
        <end position="171"/>
    </location>
</feature>
<keyword evidence="4 7" id="KW-1133">Transmembrane helix</keyword>
<name>A0AAV7ZBJ9_9EUKA</name>
<keyword evidence="3 7" id="KW-0812">Transmembrane</keyword>
<feature type="transmembrane region" description="Helical" evidence="7">
    <location>
        <begin position="49"/>
        <end position="68"/>
    </location>
</feature>
<dbReference type="InterPro" id="IPR024041">
    <property type="entry name" value="NH4_transpt_AmtB-like_dom"/>
</dbReference>
<dbReference type="GO" id="GO:0097272">
    <property type="term" value="P:ammonium homeostasis"/>
    <property type="evidence" value="ECO:0007669"/>
    <property type="project" value="TreeGrafter"/>
</dbReference>
<dbReference type="InterPro" id="IPR029020">
    <property type="entry name" value="Ammonium/urea_transptr"/>
</dbReference>
<dbReference type="InterPro" id="IPR002229">
    <property type="entry name" value="RhesusRHD"/>
</dbReference>
<evidence type="ECO:0000256" key="1">
    <source>
        <dbReference type="ARBA" id="ARBA00004141"/>
    </source>
</evidence>
<evidence type="ECO:0000256" key="4">
    <source>
        <dbReference type="ARBA" id="ARBA00022989"/>
    </source>
</evidence>
<dbReference type="PRINTS" id="PR00342">
    <property type="entry name" value="RHESUSRHD"/>
</dbReference>
<evidence type="ECO:0000259" key="8">
    <source>
        <dbReference type="Pfam" id="PF00909"/>
    </source>
</evidence>
<dbReference type="PANTHER" id="PTHR11730:SF60">
    <property type="entry name" value="RH50, ISOFORM D"/>
    <property type="match status" value="1"/>
</dbReference>